<evidence type="ECO:0000313" key="16">
    <source>
        <dbReference type="Proteomes" id="UP001153555"/>
    </source>
</evidence>
<feature type="chain" id="PRO_5040168322" evidence="13">
    <location>
        <begin position="27"/>
        <end position="1146"/>
    </location>
</feature>
<keyword evidence="9 12" id="KW-0472">Membrane</keyword>
<keyword evidence="7" id="KW-0677">Repeat</keyword>
<evidence type="ECO:0000256" key="3">
    <source>
        <dbReference type="ARBA" id="ARBA00022475"/>
    </source>
</evidence>
<dbReference type="FunFam" id="3.80.10.10:FF:000041">
    <property type="entry name" value="LRR receptor-like serine/threonine-protein kinase ERECTA"/>
    <property type="match status" value="1"/>
</dbReference>
<dbReference type="GO" id="GO:0006952">
    <property type="term" value="P:defense response"/>
    <property type="evidence" value="ECO:0007669"/>
    <property type="project" value="UniProtKB-ARBA"/>
</dbReference>
<dbReference type="GO" id="GO:0005886">
    <property type="term" value="C:plasma membrane"/>
    <property type="evidence" value="ECO:0007669"/>
    <property type="project" value="UniProtKB-SubCell"/>
</dbReference>
<dbReference type="FunFam" id="3.80.10.10:FF:000111">
    <property type="entry name" value="LRR receptor-like serine/threonine-protein kinase ERECTA"/>
    <property type="match status" value="1"/>
</dbReference>
<dbReference type="SUPFAM" id="SSF52047">
    <property type="entry name" value="RNI-like"/>
    <property type="match status" value="1"/>
</dbReference>
<evidence type="ECO:0000256" key="9">
    <source>
        <dbReference type="ARBA" id="ARBA00023136"/>
    </source>
</evidence>
<evidence type="ECO:0000256" key="13">
    <source>
        <dbReference type="SAM" id="SignalP"/>
    </source>
</evidence>
<feature type="region of interest" description="Disordered" evidence="11">
    <location>
        <begin position="1065"/>
        <end position="1086"/>
    </location>
</feature>
<comment type="similarity">
    <text evidence="2">Belongs to the RLP family.</text>
</comment>
<evidence type="ECO:0000256" key="11">
    <source>
        <dbReference type="SAM" id="MobiDB-lite"/>
    </source>
</evidence>
<evidence type="ECO:0000313" key="15">
    <source>
        <dbReference type="EMBL" id="CAA0827484.1"/>
    </source>
</evidence>
<feature type="transmembrane region" description="Helical" evidence="12">
    <location>
        <begin position="1005"/>
        <end position="1028"/>
    </location>
</feature>
<keyword evidence="15" id="KW-0675">Receptor</keyword>
<organism evidence="15 16">
    <name type="scientific">Striga hermonthica</name>
    <name type="common">Purple witchweed</name>
    <name type="synonym">Buchnera hermonthica</name>
    <dbReference type="NCBI Taxonomy" id="68872"/>
    <lineage>
        <taxon>Eukaryota</taxon>
        <taxon>Viridiplantae</taxon>
        <taxon>Streptophyta</taxon>
        <taxon>Embryophyta</taxon>
        <taxon>Tracheophyta</taxon>
        <taxon>Spermatophyta</taxon>
        <taxon>Magnoliopsida</taxon>
        <taxon>eudicotyledons</taxon>
        <taxon>Gunneridae</taxon>
        <taxon>Pentapetalae</taxon>
        <taxon>asterids</taxon>
        <taxon>lamiids</taxon>
        <taxon>Lamiales</taxon>
        <taxon>Orobanchaceae</taxon>
        <taxon>Buchnereae</taxon>
        <taxon>Striga</taxon>
    </lineage>
</organism>
<evidence type="ECO:0000256" key="10">
    <source>
        <dbReference type="ARBA" id="ARBA00023180"/>
    </source>
</evidence>
<dbReference type="PANTHER" id="PTHR48061:SF2">
    <property type="entry name" value="RECEPTOR LIKE PROTEIN 30-LIKE"/>
    <property type="match status" value="1"/>
</dbReference>
<gene>
    <name evidence="15" type="ORF">SHERM_23179</name>
</gene>
<dbReference type="InterPro" id="IPR046956">
    <property type="entry name" value="RLP23-like"/>
</dbReference>
<feature type="signal peptide" evidence="13">
    <location>
        <begin position="1"/>
        <end position="26"/>
    </location>
</feature>
<dbReference type="Pfam" id="PF13855">
    <property type="entry name" value="LRR_8"/>
    <property type="match status" value="1"/>
</dbReference>
<dbReference type="Gene3D" id="3.80.10.10">
    <property type="entry name" value="Ribonuclease Inhibitor"/>
    <property type="match status" value="4"/>
</dbReference>
<evidence type="ECO:0000256" key="2">
    <source>
        <dbReference type="ARBA" id="ARBA00009592"/>
    </source>
</evidence>
<protein>
    <submittedName>
        <fullName evidence="15">Receptor like protein 7</fullName>
    </submittedName>
</protein>
<keyword evidence="8 12" id="KW-1133">Transmembrane helix</keyword>
<dbReference type="EMBL" id="CACSLK010027752">
    <property type="protein sequence ID" value="CAA0827484.1"/>
    <property type="molecule type" value="Genomic_DNA"/>
</dbReference>
<evidence type="ECO:0000256" key="8">
    <source>
        <dbReference type="ARBA" id="ARBA00022989"/>
    </source>
</evidence>
<dbReference type="PANTHER" id="PTHR48061">
    <property type="entry name" value="LEUCINE-RICH REPEAT RECEPTOR PROTEIN KINASE EMS1-LIKE-RELATED"/>
    <property type="match status" value="1"/>
</dbReference>
<dbReference type="Proteomes" id="UP001153555">
    <property type="component" value="Unassembled WGS sequence"/>
</dbReference>
<sequence>MRIQLFLSCLLLIPLLHSPRLVRVSAQCLDEQLSLLLQLNNSLDYGRPLFSTKLITWSQSVDCCSWDGIVCDELGRVISLDLQNKNISGGLDNSTALFELRYLKKLNLASNSFLGSNIPKGLQNLTDLVYLNLSNAGFGGQVPIELSKLTKLTVLDLSSLFVVAEPLKLESPDLRTLVRNLTGLKELYLDAVNISARNNDWGRALSSSLPNLTSLSLRSCDLAGPLNSDVSKMSSLSVIQLDNNNLSTSVPEFLASFSNLTVLTLSGCSLTSSLPEVIFQVPTLQVLDLSNNNLLGGTIRQFQKGSLLRTLVLTNTNLSGSLPDSIVNLKLLSKIDVANCKFTGNIPPEMANMTELVYLDFSNNEFTGLIPPFRNSKNLSYVDLSRNLLTGSLSHAHFEGLSSLAYVDLGYNLLNGSIPSSLFSLPLLQKLQLSNNKFSGRVDEFSTSNATNLDTLDLSNNELTAPIPMSLFELTRLSVLSLDFNLFNGTIKLENFQRLGNLTRLELGYNNLTVDASIGWDLTTSLPQLSRLNLASCNLYRFPGLINQSKMTFLDLSNNFIEGEIPSWIWNVGNGRLSHLNLSNNLLLDFQRPLNISRYISVLDLSSNLLGGELPMPPQSAAYVDYSNNSFTGTIPPDIGNFSLFAIFLSVANNNLTGKIPESLCHSAYLQVLDLSGNHLDGNIPSCLILNRSTTLGVLNLGRNRINGFIPDKFSVGCSLKTLDMSNNNLKGKIPQSLANCAYLEVINFGNNRIEDRFPCMLKNSSSLRVLVLRHNRFYGDLRCPAINGSWPNLQIIDIAYNKFSGELYPKCIASWKGMTLESSMDSNQANKNDHLRFAFLMNRFYYQDTVTVTIKGLELELVKILKVFTAIDFSCNNFSGEIPKTIGDLTSLYVLNLSHNSLTGNIPSSVGNLSQLGSLDLSVNRLTGRIPNELAGLNFLSFVNLSYNMLAGRIPRGSQLQTFSAENFAGNAGLCGFPLNTSCDLINNREENRGPGLNEHGFDWQFIFTGLGFGVGASLVVAPLVFCKVWREKCEEKLDRLLKTVFPWYGVSYVRCDSKVENIEERTSDDDDDDDEEEGDDEENGDEFGGKYCVFCTKMDVRLKRAVHNPKCTCHFSPPIFSSSPQTQATSSSSSSLLVIYLENC</sequence>
<dbReference type="SMART" id="SM00369">
    <property type="entry name" value="LRR_TYP"/>
    <property type="match status" value="8"/>
</dbReference>
<feature type="compositionally biased region" description="Acidic residues" evidence="11">
    <location>
        <begin position="1068"/>
        <end position="1086"/>
    </location>
</feature>
<evidence type="ECO:0000256" key="5">
    <source>
        <dbReference type="ARBA" id="ARBA00022692"/>
    </source>
</evidence>
<evidence type="ECO:0000256" key="1">
    <source>
        <dbReference type="ARBA" id="ARBA00004251"/>
    </source>
</evidence>
<dbReference type="InterPro" id="IPR001611">
    <property type="entry name" value="Leu-rich_rpt"/>
</dbReference>
<evidence type="ECO:0000256" key="4">
    <source>
        <dbReference type="ARBA" id="ARBA00022614"/>
    </source>
</evidence>
<dbReference type="Pfam" id="PF08263">
    <property type="entry name" value="LRRNT_2"/>
    <property type="match status" value="1"/>
</dbReference>
<dbReference type="OrthoDB" id="1394818at2759"/>
<dbReference type="Pfam" id="PF00560">
    <property type="entry name" value="LRR_1"/>
    <property type="match status" value="10"/>
</dbReference>
<keyword evidence="10" id="KW-0325">Glycoprotein</keyword>
<keyword evidence="6 13" id="KW-0732">Signal</keyword>
<dbReference type="FunFam" id="3.80.10.10:FF:000095">
    <property type="entry name" value="LRR receptor-like serine/threonine-protein kinase GSO1"/>
    <property type="match status" value="1"/>
</dbReference>
<dbReference type="PRINTS" id="PR00019">
    <property type="entry name" value="LEURICHRPT"/>
</dbReference>
<dbReference type="AlphaFoldDB" id="A0A9N7N612"/>
<keyword evidence="4" id="KW-0433">Leucine-rich repeat</keyword>
<dbReference type="SUPFAM" id="SSF52058">
    <property type="entry name" value="L domain-like"/>
    <property type="match status" value="2"/>
</dbReference>
<name>A0A9N7N612_STRHE</name>
<evidence type="ECO:0000256" key="6">
    <source>
        <dbReference type="ARBA" id="ARBA00022729"/>
    </source>
</evidence>
<comment type="subcellular location">
    <subcellularLocation>
        <location evidence="1">Cell membrane</location>
        <topology evidence="1">Single-pass type I membrane protein</topology>
    </subcellularLocation>
</comment>
<evidence type="ECO:0000256" key="7">
    <source>
        <dbReference type="ARBA" id="ARBA00022737"/>
    </source>
</evidence>
<reference evidence="15" key="1">
    <citation type="submission" date="2019-12" db="EMBL/GenBank/DDBJ databases">
        <authorList>
            <person name="Scholes J."/>
        </authorList>
    </citation>
    <scope>NUCLEOTIDE SEQUENCE</scope>
</reference>
<dbReference type="InterPro" id="IPR013210">
    <property type="entry name" value="LRR_N_plant-typ"/>
</dbReference>
<evidence type="ECO:0000259" key="14">
    <source>
        <dbReference type="Pfam" id="PF08263"/>
    </source>
</evidence>
<keyword evidence="5 12" id="KW-0812">Transmembrane</keyword>
<dbReference type="InterPro" id="IPR032675">
    <property type="entry name" value="LRR_dom_sf"/>
</dbReference>
<evidence type="ECO:0000256" key="12">
    <source>
        <dbReference type="SAM" id="Phobius"/>
    </source>
</evidence>
<feature type="domain" description="Leucine-rich repeat-containing N-terminal plant-type" evidence="14">
    <location>
        <begin position="30"/>
        <end position="72"/>
    </location>
</feature>
<proteinExistence type="inferred from homology"/>
<dbReference type="GO" id="GO:0051707">
    <property type="term" value="P:response to other organism"/>
    <property type="evidence" value="ECO:0007669"/>
    <property type="project" value="UniProtKB-ARBA"/>
</dbReference>
<comment type="caution">
    <text evidence="15">The sequence shown here is derived from an EMBL/GenBank/DDBJ whole genome shotgun (WGS) entry which is preliminary data.</text>
</comment>
<keyword evidence="3" id="KW-1003">Cell membrane</keyword>
<accession>A0A9N7N612</accession>
<keyword evidence="16" id="KW-1185">Reference proteome</keyword>
<dbReference type="InterPro" id="IPR003591">
    <property type="entry name" value="Leu-rich_rpt_typical-subtyp"/>
</dbReference>